<dbReference type="Proteomes" id="UP000017800">
    <property type="component" value="Unassembled WGS sequence"/>
</dbReference>
<protein>
    <recommendedName>
        <fullName evidence="1">Winged helix-turn helix domain-containing protein</fullName>
    </recommendedName>
</protein>
<dbReference type="Pfam" id="PF13551">
    <property type="entry name" value="HTH_29"/>
    <property type="match status" value="1"/>
</dbReference>
<keyword evidence="3" id="KW-1185">Reference proteome</keyword>
<accession>V5F677</accession>
<evidence type="ECO:0000313" key="2">
    <source>
        <dbReference type="EMBL" id="GAD91194.1"/>
    </source>
</evidence>
<dbReference type="Gene3D" id="1.10.10.10">
    <property type="entry name" value="Winged helix-like DNA-binding domain superfamily/Winged helix DNA-binding domain"/>
    <property type="match status" value="1"/>
</dbReference>
<comment type="caution">
    <text evidence="2">The sequence shown here is derived from an EMBL/GenBank/DDBJ whole genome shotgun (WGS) entry which is preliminary data.</text>
</comment>
<gene>
    <name evidence="2" type="ORF">VHA01S_073_00060</name>
</gene>
<organism evidence="2 3">
    <name type="scientific">Vibrio halioticoli NBRC 102217</name>
    <dbReference type="NCBI Taxonomy" id="1219072"/>
    <lineage>
        <taxon>Bacteria</taxon>
        <taxon>Pseudomonadati</taxon>
        <taxon>Pseudomonadota</taxon>
        <taxon>Gammaproteobacteria</taxon>
        <taxon>Vibrionales</taxon>
        <taxon>Vibrionaceae</taxon>
        <taxon>Vibrio</taxon>
    </lineage>
</organism>
<dbReference type="SUPFAM" id="SSF46689">
    <property type="entry name" value="Homeodomain-like"/>
    <property type="match status" value="1"/>
</dbReference>
<dbReference type="AlphaFoldDB" id="V5F677"/>
<proteinExistence type="predicted"/>
<feature type="domain" description="Winged helix-turn helix" evidence="1">
    <location>
        <begin position="105"/>
        <end position="152"/>
    </location>
</feature>
<dbReference type="InterPro" id="IPR036388">
    <property type="entry name" value="WH-like_DNA-bd_sf"/>
</dbReference>
<name>V5F677_9VIBR</name>
<dbReference type="InterPro" id="IPR025959">
    <property type="entry name" value="Winged_HTH_dom"/>
</dbReference>
<reference evidence="2 3" key="1">
    <citation type="submission" date="2013-11" db="EMBL/GenBank/DDBJ databases">
        <title>Whole genome shotgun sequence of Vibrio halioticoli NBRC 102217.</title>
        <authorList>
            <person name="Isaki S."/>
            <person name="Kimura A."/>
            <person name="Ohji S."/>
            <person name="Hosoyama A."/>
            <person name="Fujita N."/>
            <person name="Hashimoto M."/>
            <person name="Hosoyama Y."/>
            <person name="Yamazoe A."/>
        </authorList>
    </citation>
    <scope>NUCLEOTIDE SEQUENCE [LARGE SCALE GENOMIC DNA]</scope>
    <source>
        <strain evidence="2 3">NBRC 102217</strain>
    </source>
</reference>
<evidence type="ECO:0000313" key="3">
    <source>
        <dbReference type="Proteomes" id="UP000017800"/>
    </source>
</evidence>
<dbReference type="InterPro" id="IPR009057">
    <property type="entry name" value="Homeodomain-like_sf"/>
</dbReference>
<sequence length="154" mass="17933">MDSLNDIDFKKHASKQKSIQMKMRLLALAHFKDGHSRTQIAKFLKVSRTSVNKWVQTFLEEGLEGLQEKPRTGRPAFLNVEQREQLSQFIKSRAADSSGGRLTGAYIVQEFDKHYHPDSIYYLLNHMGFSWITSRSKHPHQSQQIQDDFKKIQN</sequence>
<dbReference type="Pfam" id="PF13592">
    <property type="entry name" value="HTH_33"/>
    <property type="match status" value="1"/>
</dbReference>
<dbReference type="EMBL" id="BAUJ01000073">
    <property type="protein sequence ID" value="GAD91194.1"/>
    <property type="molecule type" value="Genomic_DNA"/>
</dbReference>
<evidence type="ECO:0000259" key="1">
    <source>
        <dbReference type="Pfam" id="PF13592"/>
    </source>
</evidence>
<dbReference type="eggNOG" id="COG3415">
    <property type="taxonomic scope" value="Bacteria"/>
</dbReference>